<evidence type="ECO:0000313" key="6">
    <source>
        <dbReference type="EMBL" id="CAG5054107.1"/>
    </source>
</evidence>
<organism evidence="6 7">
    <name type="scientific">Parnassius apollo</name>
    <name type="common">Apollo butterfly</name>
    <name type="synonym">Papilio apollo</name>
    <dbReference type="NCBI Taxonomy" id="110799"/>
    <lineage>
        <taxon>Eukaryota</taxon>
        <taxon>Metazoa</taxon>
        <taxon>Ecdysozoa</taxon>
        <taxon>Arthropoda</taxon>
        <taxon>Hexapoda</taxon>
        <taxon>Insecta</taxon>
        <taxon>Pterygota</taxon>
        <taxon>Neoptera</taxon>
        <taxon>Endopterygota</taxon>
        <taxon>Lepidoptera</taxon>
        <taxon>Glossata</taxon>
        <taxon>Ditrysia</taxon>
        <taxon>Papilionoidea</taxon>
        <taxon>Papilionidae</taxon>
        <taxon>Parnassiinae</taxon>
        <taxon>Parnassini</taxon>
        <taxon>Parnassius</taxon>
        <taxon>Parnassius</taxon>
    </lineage>
</organism>
<keyword evidence="2" id="KW-0406">Ion transport</keyword>
<dbReference type="GO" id="GO:0005886">
    <property type="term" value="C:plasma membrane"/>
    <property type="evidence" value="ECO:0007669"/>
    <property type="project" value="TreeGrafter"/>
</dbReference>
<feature type="region of interest" description="Disordered" evidence="4">
    <location>
        <begin position="338"/>
        <end position="527"/>
    </location>
</feature>
<dbReference type="GO" id="GO:0070679">
    <property type="term" value="F:inositol 1,4,5 trisphosphate binding"/>
    <property type="evidence" value="ECO:0007669"/>
    <property type="project" value="TreeGrafter"/>
</dbReference>
<gene>
    <name evidence="6" type="ORF">PAPOLLO_LOCUS25857</name>
</gene>
<evidence type="ECO:0000256" key="3">
    <source>
        <dbReference type="ARBA" id="ARBA00023303"/>
    </source>
</evidence>
<feature type="compositionally biased region" description="Low complexity" evidence="4">
    <location>
        <begin position="340"/>
        <end position="365"/>
    </location>
</feature>
<evidence type="ECO:0000313" key="7">
    <source>
        <dbReference type="Proteomes" id="UP000691718"/>
    </source>
</evidence>
<accession>A0A8S3YBL1</accession>
<dbReference type="InterPro" id="IPR002153">
    <property type="entry name" value="TRPC_channel"/>
</dbReference>
<dbReference type="GO" id="GO:0015279">
    <property type="term" value="F:store-operated calcium channel activity"/>
    <property type="evidence" value="ECO:0007669"/>
    <property type="project" value="TreeGrafter"/>
</dbReference>
<feature type="compositionally biased region" description="Low complexity" evidence="4">
    <location>
        <begin position="432"/>
        <end position="441"/>
    </location>
</feature>
<name>A0A8S3YBL1_PARAO</name>
<keyword evidence="3" id="KW-0407">Ion channel</keyword>
<dbReference type="GO" id="GO:0051480">
    <property type="term" value="P:regulation of cytosolic calcium ion concentration"/>
    <property type="evidence" value="ECO:0007669"/>
    <property type="project" value="TreeGrafter"/>
</dbReference>
<feature type="compositionally biased region" description="Polar residues" evidence="4">
    <location>
        <begin position="369"/>
        <end position="403"/>
    </location>
</feature>
<dbReference type="EMBL" id="CAJQZP010001558">
    <property type="protein sequence ID" value="CAG5054107.1"/>
    <property type="molecule type" value="Genomic_DNA"/>
</dbReference>
<keyword evidence="5" id="KW-0812">Transmembrane</keyword>
<comment type="caution">
    <text evidence="6">The sequence shown here is derived from an EMBL/GenBank/DDBJ whole genome shotgun (WGS) entry which is preliminary data.</text>
</comment>
<dbReference type="OrthoDB" id="2373987at2759"/>
<dbReference type="AlphaFoldDB" id="A0A8S3YBL1"/>
<feature type="transmembrane region" description="Helical" evidence="5">
    <location>
        <begin position="6"/>
        <end position="28"/>
    </location>
</feature>
<evidence type="ECO:0000256" key="2">
    <source>
        <dbReference type="ARBA" id="ARBA00023065"/>
    </source>
</evidence>
<keyword evidence="1" id="KW-0813">Transport</keyword>
<evidence type="ECO:0000256" key="1">
    <source>
        <dbReference type="ARBA" id="ARBA00022448"/>
    </source>
</evidence>
<feature type="compositionally biased region" description="Polar residues" evidence="4">
    <location>
        <begin position="443"/>
        <end position="460"/>
    </location>
</feature>
<dbReference type="Proteomes" id="UP000691718">
    <property type="component" value="Unassembled WGS sequence"/>
</dbReference>
<keyword evidence="5" id="KW-1133">Transmembrane helix</keyword>
<protein>
    <submittedName>
        <fullName evidence="6">(apollo) hypothetical protein</fullName>
    </submittedName>
</protein>
<sequence length="527" mass="58516">MFGSYSVINVIVLLNLLIAMMSNSYAMIDKHSDVEWKFARARLWMSYFEENATLPPPFNIFPTPKLFCKLSGLRQKDKLRKMKIKEQKEKEYDIRYTAVMRALVWRYVSSVHRKMDEEPVTEENINELKSDVSALRYELLEVFEKNGMDVSFTDRKEKTVLAKRTKIWERRLMKDFQVAPVPPVDDDERHETALDRFRRIAKMAISYNSNSMWDKTLAGVGISTQIGRCRTRESFKNQQNLQRAMEEARKLVTRSPLPEVSRESSPIEMLLAPGSTLLELIKDISTELKRHAGNASPLPKSPWKGPGDGPTVGGFVNTSAVPNRASSPVVLITGPASANLSRSTSPVSRRLSSRPLSPASDLAPPVVRNDTTSLRTPTPSPGDLTQKSKQSETPVGLNEQTGNDTKEDIALARPVVSEIKPTEGALPPPPAKAKTPVAPTVEVTASSPSIRSVAPSTPKTLFNIHKTSSFSRPSSPRPSSPQPKTTAPSSTSSTEQLIPSPGPKTLRPINKIDDVNTIKRQPKTGWL</sequence>
<keyword evidence="5" id="KW-0472">Membrane</keyword>
<dbReference type="PANTHER" id="PTHR10117">
    <property type="entry name" value="TRANSIENT RECEPTOR POTENTIAL CHANNEL"/>
    <property type="match status" value="1"/>
</dbReference>
<feature type="region of interest" description="Disordered" evidence="4">
    <location>
        <begin position="292"/>
        <end position="319"/>
    </location>
</feature>
<dbReference type="GO" id="GO:0034703">
    <property type="term" value="C:cation channel complex"/>
    <property type="evidence" value="ECO:0007669"/>
    <property type="project" value="TreeGrafter"/>
</dbReference>
<evidence type="ECO:0000256" key="5">
    <source>
        <dbReference type="SAM" id="Phobius"/>
    </source>
</evidence>
<dbReference type="PANTHER" id="PTHR10117:SF47">
    <property type="entry name" value="TRANSIENT-RECEPTOR-POTENTIAL-LIKE PROTEIN"/>
    <property type="match status" value="1"/>
</dbReference>
<reference evidence="6" key="1">
    <citation type="submission" date="2021-04" db="EMBL/GenBank/DDBJ databases">
        <authorList>
            <person name="Tunstrom K."/>
        </authorList>
    </citation>
    <scope>NUCLEOTIDE SEQUENCE</scope>
</reference>
<keyword evidence="7" id="KW-1185">Reference proteome</keyword>
<evidence type="ECO:0000256" key="4">
    <source>
        <dbReference type="SAM" id="MobiDB-lite"/>
    </source>
</evidence>
<proteinExistence type="predicted"/>
<feature type="compositionally biased region" description="Low complexity" evidence="4">
    <location>
        <begin position="482"/>
        <end position="494"/>
    </location>
</feature>